<dbReference type="Gene3D" id="2.40.50.100">
    <property type="match status" value="1"/>
</dbReference>
<reference evidence="4" key="2">
    <citation type="submission" date="2021-04" db="EMBL/GenBank/DDBJ databases">
        <authorList>
            <person name="Gilroy R."/>
        </authorList>
    </citation>
    <scope>NUCLEOTIDE SEQUENCE</scope>
    <source>
        <strain evidence="4">MalCec1-1739</strain>
    </source>
</reference>
<feature type="domain" description="Multidrug resistance protein MdtA-like barrel-sandwich hybrid" evidence="3">
    <location>
        <begin position="55"/>
        <end position="179"/>
    </location>
</feature>
<feature type="coiled-coil region" evidence="2">
    <location>
        <begin position="95"/>
        <end position="146"/>
    </location>
</feature>
<dbReference type="Gene3D" id="2.40.420.20">
    <property type="match status" value="1"/>
</dbReference>
<dbReference type="NCBIfam" id="TIGR01730">
    <property type="entry name" value="RND_mfp"/>
    <property type="match status" value="1"/>
</dbReference>
<gene>
    <name evidence="4" type="ORF">IAA93_07620</name>
</gene>
<dbReference type="PROSITE" id="PS51257">
    <property type="entry name" value="PROKAR_LIPOPROTEIN"/>
    <property type="match status" value="1"/>
</dbReference>
<dbReference type="InterPro" id="IPR006143">
    <property type="entry name" value="RND_pump_MFP"/>
</dbReference>
<comment type="caution">
    <text evidence="4">The sequence shown here is derived from an EMBL/GenBank/DDBJ whole genome shotgun (WGS) entry which is preliminary data.</text>
</comment>
<dbReference type="InterPro" id="IPR058625">
    <property type="entry name" value="MdtA-like_BSH"/>
</dbReference>
<sequence length="351" mass="38178">MRKDLLFAASICLICSCNNDNADTRPLKVVETTTPAIAGDSVCRTFAGIVEEARQINLAFKIAGQISAVNVTEGQKVSEGQLLATLDDSDYKLEKDAVEIQYKQLSDEVERTRVLYGQKSVSKNDFEKAEAGLRQLGIQLQGYENKLAYTRLYAPIDCYVQTVNFDPGEMVNAGTTIFELIDASQYEVAIDVPATVKMQDLRGTTFLCTSQFDETPIPIRLKSIVPKADGNQLYRARFAMPAKGTARITPGMNVEVTFKSINDDDSRRMSIAASAILNDSSRCFVWQVMPDSTLHKCPVTIGHITADGTVYVTSGLDGSETIVKSGGGSLHAGQKVRIMPAPSETNVGGLL</sequence>
<dbReference type="PANTHER" id="PTHR30469">
    <property type="entry name" value="MULTIDRUG RESISTANCE PROTEIN MDTA"/>
    <property type="match status" value="1"/>
</dbReference>
<comment type="similarity">
    <text evidence="1">Belongs to the membrane fusion protein (MFP) (TC 8.A.1) family.</text>
</comment>
<dbReference type="PANTHER" id="PTHR30469:SF15">
    <property type="entry name" value="HLYD FAMILY OF SECRETION PROTEINS"/>
    <property type="match status" value="1"/>
</dbReference>
<dbReference type="GO" id="GO:1990281">
    <property type="term" value="C:efflux pump complex"/>
    <property type="evidence" value="ECO:0007669"/>
    <property type="project" value="TreeGrafter"/>
</dbReference>
<dbReference type="AlphaFoldDB" id="A0A9D2ZVH2"/>
<name>A0A9D2ZVH2_9BACT</name>
<evidence type="ECO:0000313" key="5">
    <source>
        <dbReference type="Proteomes" id="UP000787625"/>
    </source>
</evidence>
<dbReference type="SUPFAM" id="SSF111369">
    <property type="entry name" value="HlyD-like secretion proteins"/>
    <property type="match status" value="1"/>
</dbReference>
<evidence type="ECO:0000256" key="2">
    <source>
        <dbReference type="SAM" id="Coils"/>
    </source>
</evidence>
<dbReference type="EMBL" id="DWUP01000179">
    <property type="protein sequence ID" value="HJD53574.1"/>
    <property type="molecule type" value="Genomic_DNA"/>
</dbReference>
<evidence type="ECO:0000259" key="3">
    <source>
        <dbReference type="Pfam" id="PF25917"/>
    </source>
</evidence>
<proteinExistence type="inferred from homology"/>
<keyword evidence="2" id="KW-0175">Coiled coil</keyword>
<evidence type="ECO:0000256" key="1">
    <source>
        <dbReference type="ARBA" id="ARBA00009477"/>
    </source>
</evidence>
<reference evidence="4" key="1">
    <citation type="journal article" date="2021" name="PeerJ">
        <title>Extensive microbial diversity within the chicken gut microbiome revealed by metagenomics and culture.</title>
        <authorList>
            <person name="Gilroy R."/>
            <person name="Ravi A."/>
            <person name="Getino M."/>
            <person name="Pursley I."/>
            <person name="Horton D.L."/>
            <person name="Alikhan N.F."/>
            <person name="Baker D."/>
            <person name="Gharbi K."/>
            <person name="Hall N."/>
            <person name="Watson M."/>
            <person name="Adriaenssens E.M."/>
            <person name="Foster-Nyarko E."/>
            <person name="Jarju S."/>
            <person name="Secka A."/>
            <person name="Antonio M."/>
            <person name="Oren A."/>
            <person name="Chaudhuri R.R."/>
            <person name="La Ragione R."/>
            <person name="Hildebrand F."/>
            <person name="Pallen M.J."/>
        </authorList>
    </citation>
    <scope>NUCLEOTIDE SEQUENCE</scope>
    <source>
        <strain evidence="4">MalCec1-1739</strain>
    </source>
</reference>
<organism evidence="4 5">
    <name type="scientific">Candidatus Avibacteroides avistercoris</name>
    <dbReference type="NCBI Taxonomy" id="2840690"/>
    <lineage>
        <taxon>Bacteria</taxon>
        <taxon>Pseudomonadati</taxon>
        <taxon>Bacteroidota</taxon>
        <taxon>Bacteroidia</taxon>
        <taxon>Bacteroidales</taxon>
        <taxon>Bacteroidaceae</taxon>
        <taxon>Bacteroidaceae incertae sedis</taxon>
        <taxon>Candidatus Avibacteroides</taxon>
    </lineage>
</organism>
<accession>A0A9D2ZVH2</accession>
<dbReference type="GO" id="GO:0015562">
    <property type="term" value="F:efflux transmembrane transporter activity"/>
    <property type="evidence" value="ECO:0007669"/>
    <property type="project" value="TreeGrafter"/>
</dbReference>
<dbReference type="Proteomes" id="UP000787625">
    <property type="component" value="Unassembled WGS sequence"/>
</dbReference>
<dbReference type="Pfam" id="PF25917">
    <property type="entry name" value="BSH_RND"/>
    <property type="match status" value="1"/>
</dbReference>
<evidence type="ECO:0000313" key="4">
    <source>
        <dbReference type="EMBL" id="HJD53574.1"/>
    </source>
</evidence>
<protein>
    <submittedName>
        <fullName evidence="4">Efflux RND transporter periplasmic adaptor subunit</fullName>
    </submittedName>
</protein>